<evidence type="ECO:0000259" key="2">
    <source>
        <dbReference type="Pfam" id="PF09992"/>
    </source>
</evidence>
<keyword evidence="3" id="KW-0326">Glycosidase</keyword>
<gene>
    <name evidence="3" type="ORF">H9746_01665</name>
</gene>
<evidence type="ECO:0000313" key="4">
    <source>
        <dbReference type="Proteomes" id="UP000886808"/>
    </source>
</evidence>
<dbReference type="AlphaFoldDB" id="A0A9D1PG87"/>
<organism evidence="3 4">
    <name type="scientific">Candidatus Butyricicoccus avistercoris</name>
    <dbReference type="NCBI Taxonomy" id="2838518"/>
    <lineage>
        <taxon>Bacteria</taxon>
        <taxon>Bacillati</taxon>
        <taxon>Bacillota</taxon>
        <taxon>Clostridia</taxon>
        <taxon>Eubacteriales</taxon>
        <taxon>Butyricicoccaceae</taxon>
        <taxon>Butyricicoccus</taxon>
    </lineage>
</organism>
<dbReference type="Pfam" id="PF09992">
    <property type="entry name" value="NAGPA"/>
    <property type="match status" value="1"/>
</dbReference>
<accession>A0A9D1PG87</accession>
<protein>
    <submittedName>
        <fullName evidence="3">Phosphodiester glycosidase family protein</fullName>
    </submittedName>
</protein>
<sequence>MSVRRRLGVGFLVVALIMATVVYPYLLYTDNAFISKWRALYIETAMGTMTHQWLATAIIPKDIIDEVMKTREETNELQKTAASTWGEDDIVSKAPETEVLSEEEQFYAKFPELDKTSFEAYLAEHSNLLENGWGKIAIDKCDSSGETGIKTIHGDNVLAISANQEIMIVEVKGSTYEGRLAIVKDESRLGLETCANLYKTGQYVKDIAEDNNAILAINASGFIDEGGVGNGGTPYGFLKVDGETLQEPYGHDYKIIGFDENRLMQIGDTSITENLWDAIEFGPALIVDGESKLKSASSGWGLQPRSAIGQTQDKTILMLVIDGRSTRSTGATVGDCKDILERYGAIQATNLDGGSSSVMYYNSREITHPTTASDNPHGRKLPNAFVVTWKQ</sequence>
<dbReference type="EMBL" id="DXIE01000014">
    <property type="protein sequence ID" value="HIV61548.1"/>
    <property type="molecule type" value="Genomic_DNA"/>
</dbReference>
<dbReference type="Proteomes" id="UP000886808">
    <property type="component" value="Unassembled WGS sequence"/>
</dbReference>
<keyword evidence="1" id="KW-0812">Transmembrane</keyword>
<reference evidence="3" key="1">
    <citation type="journal article" date="2021" name="PeerJ">
        <title>Extensive microbial diversity within the chicken gut microbiome revealed by metagenomics and culture.</title>
        <authorList>
            <person name="Gilroy R."/>
            <person name="Ravi A."/>
            <person name="Getino M."/>
            <person name="Pursley I."/>
            <person name="Horton D.L."/>
            <person name="Alikhan N.F."/>
            <person name="Baker D."/>
            <person name="Gharbi K."/>
            <person name="Hall N."/>
            <person name="Watson M."/>
            <person name="Adriaenssens E.M."/>
            <person name="Foster-Nyarko E."/>
            <person name="Jarju S."/>
            <person name="Secka A."/>
            <person name="Antonio M."/>
            <person name="Oren A."/>
            <person name="Chaudhuri R.R."/>
            <person name="La Ragione R."/>
            <person name="Hildebrand F."/>
            <person name="Pallen M.J."/>
        </authorList>
    </citation>
    <scope>NUCLEOTIDE SEQUENCE</scope>
    <source>
        <strain evidence="3">CHK193-4272</strain>
    </source>
</reference>
<reference evidence="3" key="2">
    <citation type="submission" date="2021-04" db="EMBL/GenBank/DDBJ databases">
        <authorList>
            <person name="Gilroy R."/>
        </authorList>
    </citation>
    <scope>NUCLEOTIDE SEQUENCE</scope>
    <source>
        <strain evidence="3">CHK193-4272</strain>
    </source>
</reference>
<proteinExistence type="predicted"/>
<comment type="caution">
    <text evidence="3">The sequence shown here is derived from an EMBL/GenBank/DDBJ whole genome shotgun (WGS) entry which is preliminary data.</text>
</comment>
<keyword evidence="1" id="KW-0472">Membrane</keyword>
<feature type="domain" description="Phosphodiester glycosidase" evidence="2">
    <location>
        <begin position="211"/>
        <end position="388"/>
    </location>
</feature>
<dbReference type="PANTHER" id="PTHR40446">
    <property type="entry name" value="N-ACETYLGLUCOSAMINE-1-PHOSPHODIESTER ALPHA-N-ACETYLGLUCOSAMINIDASE"/>
    <property type="match status" value="1"/>
</dbReference>
<dbReference type="GO" id="GO:0016798">
    <property type="term" value="F:hydrolase activity, acting on glycosyl bonds"/>
    <property type="evidence" value="ECO:0007669"/>
    <property type="project" value="UniProtKB-KW"/>
</dbReference>
<dbReference type="InterPro" id="IPR018711">
    <property type="entry name" value="NAGPA"/>
</dbReference>
<keyword evidence="1" id="KW-1133">Transmembrane helix</keyword>
<name>A0A9D1PG87_9FIRM</name>
<feature type="transmembrane region" description="Helical" evidence="1">
    <location>
        <begin position="7"/>
        <end position="28"/>
    </location>
</feature>
<evidence type="ECO:0000313" key="3">
    <source>
        <dbReference type="EMBL" id="HIV61548.1"/>
    </source>
</evidence>
<dbReference type="PANTHER" id="PTHR40446:SF2">
    <property type="entry name" value="N-ACETYLGLUCOSAMINE-1-PHOSPHODIESTER ALPHA-N-ACETYLGLUCOSAMINIDASE"/>
    <property type="match status" value="1"/>
</dbReference>
<keyword evidence="3" id="KW-0378">Hydrolase</keyword>
<evidence type="ECO:0000256" key="1">
    <source>
        <dbReference type="SAM" id="Phobius"/>
    </source>
</evidence>